<evidence type="ECO:0000256" key="5">
    <source>
        <dbReference type="SAM" id="MobiDB-lite"/>
    </source>
</evidence>
<dbReference type="Proteomes" id="UP000326553">
    <property type="component" value="Chromosome"/>
</dbReference>
<dbReference type="SUPFAM" id="SSF48498">
    <property type="entry name" value="Tetracyclin repressor-like, C-terminal domain"/>
    <property type="match status" value="1"/>
</dbReference>
<dbReference type="SUPFAM" id="SSF46689">
    <property type="entry name" value="Homeodomain-like"/>
    <property type="match status" value="1"/>
</dbReference>
<dbReference type="InterPro" id="IPR004111">
    <property type="entry name" value="Repressor_TetR_C"/>
</dbReference>
<dbReference type="Pfam" id="PF02909">
    <property type="entry name" value="TetR_C_1"/>
    <property type="match status" value="1"/>
</dbReference>
<dbReference type="EMBL" id="CP023695">
    <property type="protein sequence ID" value="QEV19692.1"/>
    <property type="molecule type" value="Genomic_DNA"/>
</dbReference>
<dbReference type="InterPro" id="IPR036271">
    <property type="entry name" value="Tet_transcr_reg_TetR-rel_C_sf"/>
</dbReference>
<dbReference type="GO" id="GO:0003700">
    <property type="term" value="F:DNA-binding transcription factor activity"/>
    <property type="evidence" value="ECO:0007669"/>
    <property type="project" value="TreeGrafter"/>
</dbReference>
<accession>A0A5J6HKD6</accession>
<reference evidence="7 8" key="1">
    <citation type="submission" date="2017-09" db="EMBL/GenBank/DDBJ databases">
        <authorList>
            <person name="Lee N."/>
            <person name="Cho B.-K."/>
        </authorList>
    </citation>
    <scope>NUCLEOTIDE SEQUENCE [LARGE SCALE GENOMIC DNA]</scope>
    <source>
        <strain evidence="7 8">ATCC 12461</strain>
    </source>
</reference>
<dbReference type="Gene3D" id="1.10.10.60">
    <property type="entry name" value="Homeodomain-like"/>
    <property type="match status" value="1"/>
</dbReference>
<dbReference type="PRINTS" id="PR00455">
    <property type="entry name" value="HTHTETR"/>
</dbReference>
<name>A0A5J6HKD6_STRAD</name>
<keyword evidence="1" id="KW-0805">Transcription regulation</keyword>
<dbReference type="PROSITE" id="PS50977">
    <property type="entry name" value="HTH_TETR_2"/>
    <property type="match status" value="1"/>
</dbReference>
<dbReference type="OrthoDB" id="3358037at2"/>
<sequence length="266" mass="29516">MRGTLLYAYRNSASPDRAGRHDNGRVAAEKDPGTTSGEPKKRRVGRPRRLEPETIVATARRILQEEGVAALSMRRVAKEVGTTPMALYHHVRDKDELLMLTLAGTAATVPRPELPADPRERLLAVTLHMHGTLARMPWVVEVLSLGDLTDRGALWMVEEMIGAAVDCGLTPAEAVRAYRTLWHCVYGDLVFRRAMERRAEDPDRKRHFPGMLTDADAAELPHLAALADQWTELTEDYDVARQLGAVIDGLLGRTGRESLGGRERAE</sequence>
<dbReference type="InterPro" id="IPR009057">
    <property type="entry name" value="Homeodomain-like_sf"/>
</dbReference>
<keyword evidence="8" id="KW-1185">Reference proteome</keyword>
<dbReference type="AlphaFoldDB" id="A0A5J6HKD6"/>
<feature type="DNA-binding region" description="H-T-H motif" evidence="4">
    <location>
        <begin position="72"/>
        <end position="91"/>
    </location>
</feature>
<dbReference type="GO" id="GO:0000976">
    <property type="term" value="F:transcription cis-regulatory region binding"/>
    <property type="evidence" value="ECO:0007669"/>
    <property type="project" value="TreeGrafter"/>
</dbReference>
<feature type="domain" description="HTH tetR-type" evidence="6">
    <location>
        <begin position="49"/>
        <end position="109"/>
    </location>
</feature>
<evidence type="ECO:0000259" key="6">
    <source>
        <dbReference type="PROSITE" id="PS50977"/>
    </source>
</evidence>
<keyword evidence="2 4" id="KW-0238">DNA-binding</keyword>
<gene>
    <name evidence="7" type="ORF">CP975_21245</name>
</gene>
<feature type="region of interest" description="Disordered" evidence="5">
    <location>
        <begin position="9"/>
        <end position="50"/>
    </location>
</feature>
<dbReference type="PANTHER" id="PTHR30055:SF151">
    <property type="entry name" value="TRANSCRIPTIONAL REGULATORY PROTEIN"/>
    <property type="match status" value="1"/>
</dbReference>
<evidence type="ECO:0000256" key="4">
    <source>
        <dbReference type="PROSITE-ProRule" id="PRU00335"/>
    </source>
</evidence>
<evidence type="ECO:0000256" key="1">
    <source>
        <dbReference type="ARBA" id="ARBA00023015"/>
    </source>
</evidence>
<evidence type="ECO:0000313" key="7">
    <source>
        <dbReference type="EMBL" id="QEV19692.1"/>
    </source>
</evidence>
<keyword evidence="3" id="KW-0804">Transcription</keyword>
<dbReference type="InterPro" id="IPR050109">
    <property type="entry name" value="HTH-type_TetR-like_transc_reg"/>
</dbReference>
<evidence type="ECO:0000313" key="8">
    <source>
        <dbReference type="Proteomes" id="UP000326553"/>
    </source>
</evidence>
<dbReference type="Pfam" id="PF00440">
    <property type="entry name" value="TetR_N"/>
    <property type="match status" value="1"/>
</dbReference>
<evidence type="ECO:0000256" key="3">
    <source>
        <dbReference type="ARBA" id="ARBA00023163"/>
    </source>
</evidence>
<dbReference type="KEGG" id="salw:CP975_21245"/>
<dbReference type="GO" id="GO:0045892">
    <property type="term" value="P:negative regulation of DNA-templated transcription"/>
    <property type="evidence" value="ECO:0007669"/>
    <property type="project" value="InterPro"/>
</dbReference>
<dbReference type="InterPro" id="IPR001647">
    <property type="entry name" value="HTH_TetR"/>
</dbReference>
<proteinExistence type="predicted"/>
<dbReference type="PANTHER" id="PTHR30055">
    <property type="entry name" value="HTH-TYPE TRANSCRIPTIONAL REGULATOR RUTR"/>
    <property type="match status" value="1"/>
</dbReference>
<feature type="compositionally biased region" description="Basic and acidic residues" evidence="5">
    <location>
        <begin position="17"/>
        <end position="32"/>
    </location>
</feature>
<protein>
    <submittedName>
        <fullName evidence="7">TetR/AcrR family transcriptional regulator</fullName>
    </submittedName>
</protein>
<dbReference type="Gene3D" id="1.10.357.10">
    <property type="entry name" value="Tetracycline Repressor, domain 2"/>
    <property type="match status" value="1"/>
</dbReference>
<organism evidence="7 8">
    <name type="scientific">Streptomyces alboniger</name>
    <dbReference type="NCBI Taxonomy" id="132473"/>
    <lineage>
        <taxon>Bacteria</taxon>
        <taxon>Bacillati</taxon>
        <taxon>Actinomycetota</taxon>
        <taxon>Actinomycetes</taxon>
        <taxon>Kitasatosporales</taxon>
        <taxon>Streptomycetaceae</taxon>
        <taxon>Streptomyces</taxon>
        <taxon>Streptomyces aurantiacus group</taxon>
    </lineage>
</organism>
<evidence type="ECO:0000256" key="2">
    <source>
        <dbReference type="ARBA" id="ARBA00023125"/>
    </source>
</evidence>